<evidence type="ECO:0000313" key="4">
    <source>
        <dbReference type="Proteomes" id="UP000320386"/>
    </source>
</evidence>
<evidence type="ECO:0000256" key="2">
    <source>
        <dbReference type="ARBA" id="ARBA00023315"/>
    </source>
</evidence>
<gene>
    <name evidence="3" type="ORF">Pan265_27390</name>
</gene>
<dbReference type="InterPro" id="IPR050065">
    <property type="entry name" value="GlmU-like"/>
</dbReference>
<keyword evidence="1 3" id="KW-0808">Transferase</keyword>
<dbReference type="InterPro" id="IPR023917">
    <property type="entry name" value="Bifunctiontional_GlmU_bac-type"/>
</dbReference>
<dbReference type="Pfam" id="PF13562">
    <property type="entry name" value="NTP_transf_4"/>
    <property type="match status" value="1"/>
</dbReference>
<dbReference type="GO" id="GO:0016779">
    <property type="term" value="F:nucleotidyltransferase activity"/>
    <property type="evidence" value="ECO:0007669"/>
    <property type="project" value="UniProtKB-ARBA"/>
</dbReference>
<evidence type="ECO:0000313" key="3">
    <source>
        <dbReference type="EMBL" id="QDU72863.1"/>
    </source>
</evidence>
<protein>
    <submittedName>
        <fullName evidence="3">Bifunctional N-acetylglucosamine-1-phosphate uridyltransferase/glucosamine-1-phosphate acetyltransferase</fullName>
    </submittedName>
</protein>
<sequence length="410" mass="44814">MANTRLLVYDDDRGQFGPLRHRRAIFATRTGALEIRQRIERQLGRPVDALWMPMRYQDVSAPRYPASVNSGLEDGDWLIVNGRWNGIRNADEIRSLEPGQVLVEPDGQVVAAHVTWIDAGKLLESSDPHTGVETVATDQEMLMERPWDVFAELGDAMAYDLKTLELSEFTQRVLEDRCRGVVVVGDHPVKLGQGAKIGPNTVLDTSGGAIVIDDGASVGANCVIEGPVYVGRHTVVGALTSLRPNVSIGPFCRVSGEVSYSVIQAWSNKAHYGYLGHSLVGQWCNLGAGTSVSNLKNTYTSVRMQLEPGMAPEDTGHTFLGPVLGDFVRTAIGTRIMTGSCISTGCMIARSTFAPKYAAPFGFYTDAGRQHYEFDKFMDTAATVMARRDHPLFEAEIELLRRISGEPAVV</sequence>
<organism evidence="3 4">
    <name type="scientific">Mucisphaera calidilacus</name>
    <dbReference type="NCBI Taxonomy" id="2527982"/>
    <lineage>
        <taxon>Bacteria</taxon>
        <taxon>Pseudomonadati</taxon>
        <taxon>Planctomycetota</taxon>
        <taxon>Phycisphaerae</taxon>
        <taxon>Phycisphaerales</taxon>
        <taxon>Phycisphaeraceae</taxon>
        <taxon>Mucisphaera</taxon>
    </lineage>
</organism>
<dbReference type="EMBL" id="CP036280">
    <property type="protein sequence ID" value="QDU72863.1"/>
    <property type="molecule type" value="Genomic_DNA"/>
</dbReference>
<dbReference type="SUPFAM" id="SSF51161">
    <property type="entry name" value="Trimeric LpxA-like enzymes"/>
    <property type="match status" value="1"/>
</dbReference>
<name>A0A518C0W3_9BACT</name>
<proteinExistence type="predicted"/>
<evidence type="ECO:0000256" key="1">
    <source>
        <dbReference type="ARBA" id="ARBA00022679"/>
    </source>
</evidence>
<reference evidence="3 4" key="1">
    <citation type="submission" date="2019-02" db="EMBL/GenBank/DDBJ databases">
        <title>Deep-cultivation of Planctomycetes and their phenomic and genomic characterization uncovers novel biology.</title>
        <authorList>
            <person name="Wiegand S."/>
            <person name="Jogler M."/>
            <person name="Boedeker C."/>
            <person name="Pinto D."/>
            <person name="Vollmers J."/>
            <person name="Rivas-Marin E."/>
            <person name="Kohn T."/>
            <person name="Peeters S.H."/>
            <person name="Heuer A."/>
            <person name="Rast P."/>
            <person name="Oberbeckmann S."/>
            <person name="Bunk B."/>
            <person name="Jeske O."/>
            <person name="Meyerdierks A."/>
            <person name="Storesund J.E."/>
            <person name="Kallscheuer N."/>
            <person name="Luecker S."/>
            <person name="Lage O.M."/>
            <person name="Pohl T."/>
            <person name="Merkel B.J."/>
            <person name="Hornburger P."/>
            <person name="Mueller R.-W."/>
            <person name="Bruemmer F."/>
            <person name="Labrenz M."/>
            <person name="Spormann A.M."/>
            <person name="Op den Camp H."/>
            <person name="Overmann J."/>
            <person name="Amann R."/>
            <person name="Jetten M.S.M."/>
            <person name="Mascher T."/>
            <person name="Medema M.H."/>
            <person name="Devos D.P."/>
            <person name="Kaster A.-K."/>
            <person name="Ovreas L."/>
            <person name="Rohde M."/>
            <person name="Galperin M.Y."/>
            <person name="Jogler C."/>
        </authorList>
    </citation>
    <scope>NUCLEOTIDE SEQUENCE [LARGE SCALE GENOMIC DNA]</scope>
    <source>
        <strain evidence="3 4">Pan265</strain>
    </source>
</reference>
<dbReference type="Proteomes" id="UP000320386">
    <property type="component" value="Chromosome"/>
</dbReference>
<dbReference type="InterPro" id="IPR011004">
    <property type="entry name" value="Trimer_LpxA-like_sf"/>
</dbReference>
<dbReference type="PANTHER" id="PTHR43584">
    <property type="entry name" value="NUCLEOTIDYL TRANSFERASE"/>
    <property type="match status" value="1"/>
</dbReference>
<dbReference type="RefSeq" id="WP_145447014.1">
    <property type="nucleotide sequence ID" value="NZ_CP036280.1"/>
</dbReference>
<dbReference type="OrthoDB" id="234332at2"/>
<dbReference type="GO" id="GO:0016746">
    <property type="term" value="F:acyltransferase activity"/>
    <property type="evidence" value="ECO:0007669"/>
    <property type="project" value="UniProtKB-KW"/>
</dbReference>
<dbReference type="Gene3D" id="2.160.10.10">
    <property type="entry name" value="Hexapeptide repeat proteins"/>
    <property type="match status" value="1"/>
</dbReference>
<dbReference type="AlphaFoldDB" id="A0A518C0W3"/>
<accession>A0A518C0W3</accession>
<dbReference type="KEGG" id="mcad:Pan265_27390"/>
<dbReference type="PANTHER" id="PTHR43584:SF9">
    <property type="entry name" value="TRANSFERASE HEXAPEPTIDE REPEAT CONTAINING PROTEIN"/>
    <property type="match status" value="1"/>
</dbReference>
<keyword evidence="4" id="KW-1185">Reference proteome</keyword>
<keyword evidence="2" id="KW-0012">Acyltransferase</keyword>
<dbReference type="NCBIfam" id="TIGR03991">
    <property type="entry name" value="alt_bact_glmU"/>
    <property type="match status" value="1"/>
</dbReference>